<proteinExistence type="predicted"/>
<feature type="compositionally biased region" description="Low complexity" evidence="1">
    <location>
        <begin position="43"/>
        <end position="64"/>
    </location>
</feature>
<dbReference type="EMBL" id="ML977148">
    <property type="protein sequence ID" value="KAF1988459.1"/>
    <property type="molecule type" value="Genomic_DNA"/>
</dbReference>
<feature type="compositionally biased region" description="Acidic residues" evidence="1">
    <location>
        <begin position="33"/>
        <end position="42"/>
    </location>
</feature>
<dbReference type="AlphaFoldDB" id="A0A6G1H632"/>
<dbReference type="Proteomes" id="UP000800041">
    <property type="component" value="Unassembled WGS sequence"/>
</dbReference>
<name>A0A6G1H632_9PEZI</name>
<sequence>MISFQLTIDCDPAPTTVTTQDGPSCPWTMIVSPDDDEGEDGPEPTSETSPAPTMPPETTTTPCSPLEPPSYTNTNYGECSQSIFTNEVGKFTRCNCQWSADQSGEPTAKAYCSGVSVCPNQVECGTSDYPDWQCPIYNARMAATVDAASIPAAGAGAGAGAGATGPTVVTTAGATGAEVVGKSTTAWMPVQTEAPKKSERWSG</sequence>
<gene>
    <name evidence="2" type="ORF">K402DRAFT_391692</name>
</gene>
<evidence type="ECO:0000313" key="2">
    <source>
        <dbReference type="EMBL" id="KAF1988459.1"/>
    </source>
</evidence>
<evidence type="ECO:0000313" key="3">
    <source>
        <dbReference type="Proteomes" id="UP000800041"/>
    </source>
</evidence>
<evidence type="ECO:0000256" key="1">
    <source>
        <dbReference type="SAM" id="MobiDB-lite"/>
    </source>
</evidence>
<protein>
    <submittedName>
        <fullName evidence="2">Uncharacterized protein</fullName>
    </submittedName>
</protein>
<organism evidence="2 3">
    <name type="scientific">Aulographum hederae CBS 113979</name>
    <dbReference type="NCBI Taxonomy" id="1176131"/>
    <lineage>
        <taxon>Eukaryota</taxon>
        <taxon>Fungi</taxon>
        <taxon>Dikarya</taxon>
        <taxon>Ascomycota</taxon>
        <taxon>Pezizomycotina</taxon>
        <taxon>Dothideomycetes</taxon>
        <taxon>Pleosporomycetidae</taxon>
        <taxon>Aulographales</taxon>
        <taxon>Aulographaceae</taxon>
    </lineage>
</organism>
<accession>A0A6G1H632</accession>
<feature type="region of interest" description="Disordered" evidence="1">
    <location>
        <begin position="13"/>
        <end position="67"/>
    </location>
</feature>
<reference evidence="2" key="1">
    <citation type="journal article" date="2020" name="Stud. Mycol.">
        <title>101 Dothideomycetes genomes: a test case for predicting lifestyles and emergence of pathogens.</title>
        <authorList>
            <person name="Haridas S."/>
            <person name="Albert R."/>
            <person name="Binder M."/>
            <person name="Bloem J."/>
            <person name="Labutti K."/>
            <person name="Salamov A."/>
            <person name="Andreopoulos B."/>
            <person name="Baker S."/>
            <person name="Barry K."/>
            <person name="Bills G."/>
            <person name="Bluhm B."/>
            <person name="Cannon C."/>
            <person name="Castanera R."/>
            <person name="Culley D."/>
            <person name="Daum C."/>
            <person name="Ezra D."/>
            <person name="Gonzalez J."/>
            <person name="Henrissat B."/>
            <person name="Kuo A."/>
            <person name="Liang C."/>
            <person name="Lipzen A."/>
            <person name="Lutzoni F."/>
            <person name="Magnuson J."/>
            <person name="Mondo S."/>
            <person name="Nolan M."/>
            <person name="Ohm R."/>
            <person name="Pangilinan J."/>
            <person name="Park H.-J."/>
            <person name="Ramirez L."/>
            <person name="Alfaro M."/>
            <person name="Sun H."/>
            <person name="Tritt A."/>
            <person name="Yoshinaga Y."/>
            <person name="Zwiers L.-H."/>
            <person name="Turgeon B."/>
            <person name="Goodwin S."/>
            <person name="Spatafora J."/>
            <person name="Crous P."/>
            <person name="Grigoriev I."/>
        </authorList>
    </citation>
    <scope>NUCLEOTIDE SEQUENCE</scope>
    <source>
        <strain evidence="2">CBS 113979</strain>
    </source>
</reference>
<keyword evidence="3" id="KW-1185">Reference proteome</keyword>